<name>A0A938BPL5_UNCEI</name>
<feature type="non-terminal residue" evidence="2">
    <location>
        <position position="1"/>
    </location>
</feature>
<accession>A0A938BPL5</accession>
<sequence length="48" mass="5215">GNSSCSGIALGPIWLMGWLFSIGFLGLAFWKAVLALLIWPYYLGAALR</sequence>
<dbReference type="AlphaFoldDB" id="A0A938BPL5"/>
<evidence type="ECO:0000313" key="2">
    <source>
        <dbReference type="EMBL" id="MBM3316335.1"/>
    </source>
</evidence>
<evidence type="ECO:0000313" key="3">
    <source>
        <dbReference type="Proteomes" id="UP000748308"/>
    </source>
</evidence>
<proteinExistence type="predicted"/>
<comment type="caution">
    <text evidence="2">The sequence shown here is derived from an EMBL/GenBank/DDBJ whole genome shotgun (WGS) entry which is preliminary data.</text>
</comment>
<gene>
    <name evidence="2" type="ORF">FJY75_00640</name>
</gene>
<evidence type="ECO:0000256" key="1">
    <source>
        <dbReference type="SAM" id="Phobius"/>
    </source>
</evidence>
<protein>
    <submittedName>
        <fullName evidence="2">Uncharacterized protein</fullName>
    </submittedName>
</protein>
<dbReference type="EMBL" id="VGIY01000007">
    <property type="protein sequence ID" value="MBM3316335.1"/>
    <property type="molecule type" value="Genomic_DNA"/>
</dbReference>
<dbReference type="Proteomes" id="UP000748308">
    <property type="component" value="Unassembled WGS sequence"/>
</dbReference>
<keyword evidence="1" id="KW-0472">Membrane</keyword>
<organism evidence="2 3">
    <name type="scientific">Eiseniibacteriota bacterium</name>
    <dbReference type="NCBI Taxonomy" id="2212470"/>
    <lineage>
        <taxon>Bacteria</taxon>
        <taxon>Candidatus Eiseniibacteriota</taxon>
    </lineage>
</organism>
<feature type="transmembrane region" description="Helical" evidence="1">
    <location>
        <begin position="18"/>
        <end position="42"/>
    </location>
</feature>
<reference evidence="2" key="1">
    <citation type="submission" date="2019-03" db="EMBL/GenBank/DDBJ databases">
        <title>Lake Tanganyika Metagenome-Assembled Genomes (MAGs).</title>
        <authorList>
            <person name="Tran P."/>
        </authorList>
    </citation>
    <scope>NUCLEOTIDE SEQUENCE</scope>
    <source>
        <strain evidence="2">M_DeepCast_400m_m2_100</strain>
    </source>
</reference>
<keyword evidence="1" id="KW-0812">Transmembrane</keyword>
<keyword evidence="1" id="KW-1133">Transmembrane helix</keyword>